<evidence type="ECO:0000313" key="1">
    <source>
        <dbReference type="EMBL" id="PRF66570.1"/>
    </source>
</evidence>
<accession>A0A2S9N1Z8</accession>
<organism evidence="1 2">
    <name type="scientific">Burkholderia multivorans</name>
    <dbReference type="NCBI Taxonomy" id="87883"/>
    <lineage>
        <taxon>Bacteria</taxon>
        <taxon>Pseudomonadati</taxon>
        <taxon>Pseudomonadota</taxon>
        <taxon>Betaproteobacteria</taxon>
        <taxon>Burkholderiales</taxon>
        <taxon>Burkholderiaceae</taxon>
        <taxon>Burkholderia</taxon>
        <taxon>Burkholderia cepacia complex</taxon>
    </lineage>
</organism>
<name>A0A2S9N1Z8_9BURK</name>
<proteinExistence type="predicted"/>
<gene>
    <name evidence="1" type="ORF">C6Q15_01350</name>
</gene>
<evidence type="ECO:0000313" key="2">
    <source>
        <dbReference type="Proteomes" id="UP000238982"/>
    </source>
</evidence>
<dbReference type="EMBL" id="PVGH01000008">
    <property type="protein sequence ID" value="PRF66570.1"/>
    <property type="molecule type" value="Genomic_DNA"/>
</dbReference>
<sequence length="62" mass="6791">MEGRRCGRPRARDGDTDEARVSAAVAIAMPRMARVRRASCGSRIARACAMRARLASPFLTRT</sequence>
<dbReference type="Proteomes" id="UP000238982">
    <property type="component" value="Unassembled WGS sequence"/>
</dbReference>
<comment type="caution">
    <text evidence="1">The sequence shown here is derived from an EMBL/GenBank/DDBJ whole genome shotgun (WGS) entry which is preliminary data.</text>
</comment>
<dbReference type="AlphaFoldDB" id="A0A2S9N1Z8"/>
<reference evidence="1 2" key="1">
    <citation type="submission" date="2018-03" db="EMBL/GenBank/DDBJ databases">
        <authorList>
            <person name="Keele B.F."/>
        </authorList>
    </citation>
    <scope>NUCLEOTIDE SEQUENCE [LARGE SCALE GENOMIC DNA]</scope>
    <source>
        <strain evidence="1 2">AU19729</strain>
    </source>
</reference>
<protein>
    <submittedName>
        <fullName evidence="1">Uncharacterized protein</fullName>
    </submittedName>
</protein>